<name>A0A1F5N8W3_9BACT</name>
<reference evidence="1 2" key="1">
    <citation type="journal article" date="2016" name="Nat. Commun.">
        <title>Thousands of microbial genomes shed light on interconnected biogeochemical processes in an aquifer system.</title>
        <authorList>
            <person name="Anantharaman K."/>
            <person name="Brown C.T."/>
            <person name="Hug L.A."/>
            <person name="Sharon I."/>
            <person name="Castelle C.J."/>
            <person name="Probst A.J."/>
            <person name="Thomas B.C."/>
            <person name="Singh A."/>
            <person name="Wilkins M.J."/>
            <person name="Karaoz U."/>
            <person name="Brodie E.L."/>
            <person name="Williams K.H."/>
            <person name="Hubbard S.S."/>
            <person name="Banfield J.F."/>
        </authorList>
    </citation>
    <scope>NUCLEOTIDE SEQUENCE [LARGE SCALE GENOMIC DNA]</scope>
</reference>
<protein>
    <submittedName>
        <fullName evidence="1">Uncharacterized protein</fullName>
    </submittedName>
</protein>
<comment type="caution">
    <text evidence="1">The sequence shown here is derived from an EMBL/GenBank/DDBJ whole genome shotgun (WGS) entry which is preliminary data.</text>
</comment>
<evidence type="ECO:0000313" key="2">
    <source>
        <dbReference type="Proteomes" id="UP000177610"/>
    </source>
</evidence>
<accession>A0A1F5N8W3</accession>
<gene>
    <name evidence="1" type="ORF">A2717_04530</name>
</gene>
<evidence type="ECO:0000313" key="1">
    <source>
        <dbReference type="EMBL" id="OGE73870.1"/>
    </source>
</evidence>
<dbReference type="AlphaFoldDB" id="A0A1F5N8W3"/>
<dbReference type="Proteomes" id="UP000177610">
    <property type="component" value="Unassembled WGS sequence"/>
</dbReference>
<organism evidence="1 2">
    <name type="scientific">Candidatus Doudnabacteria bacterium RIFCSPHIGHO2_01_FULL_41_86</name>
    <dbReference type="NCBI Taxonomy" id="1817821"/>
    <lineage>
        <taxon>Bacteria</taxon>
        <taxon>Candidatus Doudnaibacteriota</taxon>
    </lineage>
</organism>
<proteinExistence type="predicted"/>
<dbReference type="STRING" id="1817821.A2717_04530"/>
<dbReference type="EMBL" id="MFEH01000004">
    <property type="protein sequence ID" value="OGE73870.1"/>
    <property type="molecule type" value="Genomic_DNA"/>
</dbReference>
<sequence>MEIKREFKKQPEKHIHSPAHALADELAVKFSDTKHFGFYLRMALKYDHNFLRRLAGEVIEQKAKKPGALFAFLIKKHNDENRHDSESNPI</sequence>